<proteinExistence type="predicted"/>
<dbReference type="PANTHER" id="PTHR10434:SF64">
    <property type="entry name" value="1-ACYL-SN-GLYCEROL-3-PHOSPHATE ACYLTRANSFERASE-RELATED"/>
    <property type="match status" value="1"/>
</dbReference>
<evidence type="ECO:0000313" key="9">
    <source>
        <dbReference type="Proteomes" id="UP000216943"/>
    </source>
</evidence>
<dbReference type="RefSeq" id="WP_084232358.1">
    <property type="nucleotide sequence ID" value="NZ_CP166874.1"/>
</dbReference>
<reference evidence="9 10" key="2">
    <citation type="submission" date="2017-08" db="EMBL/GenBank/DDBJ databases">
        <authorList>
            <person name="Alvarez-Ponce D."/>
            <person name="Weitzman C.L."/>
            <person name="Tillett R.L."/>
            <person name="Sandmeier F.C."/>
            <person name="Tracy C.R."/>
        </authorList>
    </citation>
    <scope>NUCLEOTIDE SEQUENCE [LARGE SCALE GENOMIC DNA]</scope>
    <source>
        <strain evidence="9">723</strain>
        <strain evidence="7 10">PS6</strain>
    </source>
</reference>
<gene>
    <name evidence="7" type="ORF">CJF60_02360</name>
    <name evidence="8" type="ORF">CJJ23_01220</name>
</gene>
<dbReference type="GO" id="GO:0003841">
    <property type="term" value="F:1-acylglycerol-3-phosphate O-acyltransferase activity"/>
    <property type="evidence" value="ECO:0007669"/>
    <property type="project" value="TreeGrafter"/>
</dbReference>
<keyword evidence="10" id="KW-1185">Reference proteome</keyword>
<evidence type="ECO:0000256" key="4">
    <source>
        <dbReference type="ARBA" id="ARBA00023098"/>
    </source>
</evidence>
<name>A0A1W1X275_9BACT</name>
<organism evidence="8 9">
    <name type="scientific">Mycoplasmopsis agassizii</name>
    <dbReference type="NCBI Taxonomy" id="33922"/>
    <lineage>
        <taxon>Bacteria</taxon>
        <taxon>Bacillati</taxon>
        <taxon>Mycoplasmatota</taxon>
        <taxon>Mycoplasmoidales</taxon>
        <taxon>Metamycoplasmataceae</taxon>
        <taxon>Mycoplasmopsis</taxon>
    </lineage>
</organism>
<protein>
    <submittedName>
        <fullName evidence="8">1-acyl-sn-glycerol-3-phosphate acyltransferase</fullName>
    </submittedName>
</protein>
<dbReference type="OrthoDB" id="9803035at2"/>
<evidence type="ECO:0000259" key="6">
    <source>
        <dbReference type="SMART" id="SM00563"/>
    </source>
</evidence>
<evidence type="ECO:0000256" key="2">
    <source>
        <dbReference type="ARBA" id="ARBA00022516"/>
    </source>
</evidence>
<dbReference type="Pfam" id="PF01553">
    <property type="entry name" value="Acyltransferase"/>
    <property type="match status" value="1"/>
</dbReference>
<evidence type="ECO:0000313" key="10">
    <source>
        <dbReference type="Proteomes" id="UP000217033"/>
    </source>
</evidence>
<keyword evidence="4" id="KW-0443">Lipid metabolism</keyword>
<reference evidence="8" key="1">
    <citation type="submission" date="2017-08" db="EMBL/GenBank/DDBJ databases">
        <authorList>
            <person name="de Groot N.N."/>
        </authorList>
    </citation>
    <scope>NUCLEOTIDE SEQUENCE [LARGE SCALE GENOMIC DNA]</scope>
    <source>
        <strain evidence="8">723</strain>
    </source>
</reference>
<dbReference type="EMBL" id="NQMN01000001">
    <property type="protein sequence ID" value="PAF55501.1"/>
    <property type="molecule type" value="Genomic_DNA"/>
</dbReference>
<dbReference type="InterPro" id="IPR002123">
    <property type="entry name" value="Plipid/glycerol_acylTrfase"/>
</dbReference>
<dbReference type="Proteomes" id="UP000216943">
    <property type="component" value="Unassembled WGS sequence"/>
</dbReference>
<keyword evidence="2" id="KW-0444">Lipid biosynthesis</keyword>
<evidence type="ECO:0000256" key="1">
    <source>
        <dbReference type="ARBA" id="ARBA00005189"/>
    </source>
</evidence>
<evidence type="ECO:0000256" key="5">
    <source>
        <dbReference type="ARBA" id="ARBA00023315"/>
    </source>
</evidence>
<feature type="domain" description="Phospholipid/glycerol acyltransferase" evidence="6">
    <location>
        <begin position="72"/>
        <end position="197"/>
    </location>
</feature>
<dbReference type="SMART" id="SM00563">
    <property type="entry name" value="PlsC"/>
    <property type="match status" value="1"/>
</dbReference>
<comment type="caution">
    <text evidence="8">The sequence shown here is derived from an EMBL/GenBank/DDBJ whole genome shotgun (WGS) entry which is preliminary data.</text>
</comment>
<keyword evidence="5 8" id="KW-0012">Acyltransferase</keyword>
<dbReference type="STRING" id="33922.SAMN02745179_00598"/>
<dbReference type="EMBL" id="NQNY01000003">
    <property type="protein sequence ID" value="PAK21556.1"/>
    <property type="molecule type" value="Genomic_DNA"/>
</dbReference>
<comment type="pathway">
    <text evidence="1">Lipid metabolism.</text>
</comment>
<dbReference type="GO" id="GO:0006654">
    <property type="term" value="P:phosphatidic acid biosynthetic process"/>
    <property type="evidence" value="ECO:0007669"/>
    <property type="project" value="TreeGrafter"/>
</dbReference>
<evidence type="ECO:0000313" key="8">
    <source>
        <dbReference type="EMBL" id="PAK21556.1"/>
    </source>
</evidence>
<sequence>MPPYLKLIFYSPWILVSMIKIALTARKHRRFPDALPNQKRNDLILKTASKVLKIYNINVVIKGKENLVKAPSLIIANHVNNVDVLAILKAMMKDTHDKSVDHNLVSFVSKIELQRKSLIRNSVKLLDGQFIDRDKYLDAWKKVKAFGEMIKSERKIGVIFPEGTRSKDGQIGEFKKGAFRIAKMNLLPIIPTTINYSNVGLDAKNKKATVEIIFAKPIRSDAIMTLSDDDLMKNTRAVIVSNFITGDKHE</sequence>
<dbReference type="CDD" id="cd07989">
    <property type="entry name" value="LPLAT_AGPAT-like"/>
    <property type="match status" value="1"/>
</dbReference>
<evidence type="ECO:0000313" key="7">
    <source>
        <dbReference type="EMBL" id="PAF55501.1"/>
    </source>
</evidence>
<dbReference type="Proteomes" id="UP000217033">
    <property type="component" value="Unassembled WGS sequence"/>
</dbReference>
<dbReference type="PANTHER" id="PTHR10434">
    <property type="entry name" value="1-ACYL-SN-GLYCEROL-3-PHOSPHATE ACYLTRANSFERASE"/>
    <property type="match status" value="1"/>
</dbReference>
<dbReference type="AlphaFoldDB" id="A0A1W1X275"/>
<keyword evidence="3 8" id="KW-0808">Transferase</keyword>
<evidence type="ECO:0000256" key="3">
    <source>
        <dbReference type="ARBA" id="ARBA00022679"/>
    </source>
</evidence>
<accession>A0A1W1X275</accession>
<dbReference type="SUPFAM" id="SSF69593">
    <property type="entry name" value="Glycerol-3-phosphate (1)-acyltransferase"/>
    <property type="match status" value="1"/>
</dbReference>